<accession>A0A9P3CDM9</accession>
<dbReference type="RefSeq" id="XP_044655328.1">
    <property type="nucleotide sequence ID" value="XM_044799393.1"/>
</dbReference>
<dbReference type="PANTHER" id="PTHR11108">
    <property type="entry name" value="FERROCHELATASE"/>
    <property type="match status" value="1"/>
</dbReference>
<keyword evidence="5" id="KW-0627">Porphyrin biosynthesis</keyword>
<protein>
    <recommendedName>
        <fullName evidence="9">Ferrochelatase</fullName>
    </recommendedName>
</protein>
<reference evidence="7 8" key="1">
    <citation type="submission" date="2021-01" db="EMBL/GenBank/DDBJ databases">
        <title>Cercospora kikuchii MAFF 305040 whole genome shotgun sequence.</title>
        <authorList>
            <person name="Kashiwa T."/>
            <person name="Suzuki T."/>
        </authorList>
    </citation>
    <scope>NUCLEOTIDE SEQUENCE [LARGE SCALE GENOMIC DNA]</scope>
    <source>
        <strain evidence="7 8">MAFF 305040</strain>
    </source>
</reference>
<dbReference type="GeneID" id="68289739"/>
<dbReference type="Pfam" id="PF00762">
    <property type="entry name" value="Ferrochelatase"/>
    <property type="match status" value="1"/>
</dbReference>
<dbReference type="GO" id="GO:0004325">
    <property type="term" value="F:ferrochelatase activity"/>
    <property type="evidence" value="ECO:0007669"/>
    <property type="project" value="InterPro"/>
</dbReference>
<keyword evidence="8" id="KW-1185">Reference proteome</keyword>
<dbReference type="AlphaFoldDB" id="A0A9P3CDM9"/>
<comment type="caution">
    <text evidence="7">The sequence shown here is derived from an EMBL/GenBank/DDBJ whole genome shotgun (WGS) entry which is preliminary data.</text>
</comment>
<name>A0A9P3CDM9_9PEZI</name>
<dbReference type="EMBL" id="BOLY01000002">
    <property type="protein sequence ID" value="GIZ40841.1"/>
    <property type="molecule type" value="Genomic_DNA"/>
</dbReference>
<evidence type="ECO:0000256" key="4">
    <source>
        <dbReference type="ARBA" id="ARBA00023239"/>
    </source>
</evidence>
<organism evidence="7 8">
    <name type="scientific">Cercospora kikuchii</name>
    <dbReference type="NCBI Taxonomy" id="84275"/>
    <lineage>
        <taxon>Eukaryota</taxon>
        <taxon>Fungi</taxon>
        <taxon>Dikarya</taxon>
        <taxon>Ascomycota</taxon>
        <taxon>Pezizomycotina</taxon>
        <taxon>Dothideomycetes</taxon>
        <taxon>Dothideomycetidae</taxon>
        <taxon>Mycosphaerellales</taxon>
        <taxon>Mycosphaerellaceae</taxon>
        <taxon>Cercospora</taxon>
    </lineage>
</organism>
<comment type="similarity">
    <text evidence="6">Belongs to the ferrochelatase family.</text>
</comment>
<dbReference type="HAMAP" id="MF_00323">
    <property type="entry name" value="Ferrochelatase"/>
    <property type="match status" value="1"/>
</dbReference>
<proteinExistence type="inferred from homology"/>
<dbReference type="GO" id="GO:0005739">
    <property type="term" value="C:mitochondrion"/>
    <property type="evidence" value="ECO:0007669"/>
    <property type="project" value="TreeGrafter"/>
</dbReference>
<evidence type="ECO:0000256" key="3">
    <source>
        <dbReference type="ARBA" id="ARBA00023133"/>
    </source>
</evidence>
<evidence type="ECO:0008006" key="9">
    <source>
        <dbReference type="Google" id="ProtNLM"/>
    </source>
</evidence>
<dbReference type="PANTHER" id="PTHR11108:SF1">
    <property type="entry name" value="FERROCHELATASE, MITOCHONDRIAL"/>
    <property type="match status" value="1"/>
</dbReference>
<evidence type="ECO:0000256" key="5">
    <source>
        <dbReference type="ARBA" id="ARBA00023244"/>
    </source>
</evidence>
<dbReference type="InterPro" id="IPR033644">
    <property type="entry name" value="Ferrochelatase_C"/>
</dbReference>
<evidence type="ECO:0000313" key="7">
    <source>
        <dbReference type="EMBL" id="GIZ40841.1"/>
    </source>
</evidence>
<comment type="pathway">
    <text evidence="1">Porphyrin-containing compound metabolism; protoheme biosynthesis.</text>
</comment>
<dbReference type="CDD" id="cd00419">
    <property type="entry name" value="Ferrochelatase_C"/>
    <property type="match status" value="1"/>
</dbReference>
<dbReference type="Gene3D" id="3.40.50.1400">
    <property type="match status" value="2"/>
</dbReference>
<dbReference type="OrthoDB" id="1323at2759"/>
<dbReference type="Proteomes" id="UP000825890">
    <property type="component" value="Unassembled WGS sequence"/>
</dbReference>
<dbReference type="SUPFAM" id="SSF53800">
    <property type="entry name" value="Chelatase"/>
    <property type="match status" value="1"/>
</dbReference>
<dbReference type="GO" id="GO:0006783">
    <property type="term" value="P:heme biosynthetic process"/>
    <property type="evidence" value="ECO:0007669"/>
    <property type="project" value="UniProtKB-KW"/>
</dbReference>
<dbReference type="NCBIfam" id="TIGR00109">
    <property type="entry name" value="hemH"/>
    <property type="match status" value="1"/>
</dbReference>
<evidence type="ECO:0000256" key="1">
    <source>
        <dbReference type="ARBA" id="ARBA00004744"/>
    </source>
</evidence>
<dbReference type="FunFam" id="3.40.50.1400:FF:000001">
    <property type="entry name" value="Ferrochelatase"/>
    <property type="match status" value="1"/>
</dbReference>
<evidence type="ECO:0000313" key="8">
    <source>
        <dbReference type="Proteomes" id="UP000825890"/>
    </source>
</evidence>
<gene>
    <name evidence="7" type="ORF">CKM354_000416400</name>
</gene>
<evidence type="ECO:0000256" key="6">
    <source>
        <dbReference type="RuleBase" id="RU004185"/>
    </source>
</evidence>
<keyword evidence="2" id="KW-0408">Iron</keyword>
<dbReference type="CDD" id="cd03411">
    <property type="entry name" value="Ferrochelatase_N"/>
    <property type="match status" value="1"/>
</dbReference>
<sequence>MGGPSTQIEVGDFLQRLFSDGDLIPLGRFQSHIASFIARMRTPKIKEQYQAIGGGSPIRKWSEYQAQELCKILDRTSPETAPHSPYVAFRYAKPLTEETYSQLLEDGFGERGRVVAFSQYPQFSCSTTGSSLNEIYRLRHKLEGGASDAKRIQWSVIDRWPTSSGFVEAFARNIEEQLRSYDPARRKDVTLLFSAHSQPMSFVNKGDTYSIEVAASVHAIMSRLNFSNPYRIVWQSKVGFQPWLGPQTASTVEKMIERGKTDAIIVPVAFTSDHIETLYELDEELIAESGHADTIQRAESLNGNPIFIEALAEMVRKHLQGGAMASRQLEQMCSGCTSEACLGSRKFFTGREDVS</sequence>
<keyword evidence="3" id="KW-0350">Heme biosynthesis</keyword>
<evidence type="ECO:0000256" key="2">
    <source>
        <dbReference type="ARBA" id="ARBA00023004"/>
    </source>
</evidence>
<dbReference type="InterPro" id="IPR033659">
    <property type="entry name" value="Ferrochelatase_N"/>
</dbReference>
<dbReference type="InterPro" id="IPR001015">
    <property type="entry name" value="Ferrochelatase"/>
</dbReference>
<keyword evidence="4" id="KW-0456">Lyase</keyword>